<sequence>MAYNEQEKTVIFDKCVAFLNHVGIPTFFRSISHDSFLPGFLIENGTLVIDKEALQYPGDILHEAGHIAVVSAADRGRLSEGGIIKRKDREAEEVMAIAWSYAACMHLDIDPAFVFHKDGYRGGSASIMESCDKNEYIGMLMLKSVGMAAADASLYPQMNKWLRD</sequence>
<dbReference type="Proteomes" id="UP000002215">
    <property type="component" value="Chromosome"/>
</dbReference>
<dbReference type="OrthoDB" id="1441538at2"/>
<protein>
    <submittedName>
        <fullName evidence="1">Uncharacterized protein</fullName>
    </submittedName>
</protein>
<dbReference type="KEGG" id="cpi:Cpin_6013"/>
<dbReference type="EMBL" id="CP001699">
    <property type="protein sequence ID" value="ACU63427.1"/>
    <property type="molecule type" value="Genomic_DNA"/>
</dbReference>
<evidence type="ECO:0000313" key="1">
    <source>
        <dbReference type="EMBL" id="ACU63427.1"/>
    </source>
</evidence>
<name>A0A979GT00_CHIPD</name>
<dbReference type="AlphaFoldDB" id="A0A979GT00"/>
<dbReference type="RefSeq" id="WP_012793592.1">
    <property type="nucleotide sequence ID" value="NC_013132.1"/>
</dbReference>
<accession>A0A979GT00</accession>
<proteinExistence type="predicted"/>
<reference evidence="1 2" key="2">
    <citation type="journal article" date="2010" name="Stand. Genomic Sci.">
        <title>Complete genome sequence of Chitinophaga pinensis type strain (UQM 2034).</title>
        <authorList>
            <person name="Glavina Del Rio T."/>
            <person name="Abt B."/>
            <person name="Spring S."/>
            <person name="Lapidus A."/>
            <person name="Nolan M."/>
            <person name="Tice H."/>
            <person name="Copeland A."/>
            <person name="Cheng J.F."/>
            <person name="Chen F."/>
            <person name="Bruce D."/>
            <person name="Goodwin L."/>
            <person name="Pitluck S."/>
            <person name="Ivanova N."/>
            <person name="Mavromatis K."/>
            <person name="Mikhailova N."/>
            <person name="Pati A."/>
            <person name="Chen A."/>
            <person name="Palaniappan K."/>
            <person name="Land M."/>
            <person name="Hauser L."/>
            <person name="Chang Y.J."/>
            <person name="Jeffries C.D."/>
            <person name="Chain P."/>
            <person name="Saunders E."/>
            <person name="Detter J.C."/>
            <person name="Brettin T."/>
            <person name="Rohde M."/>
            <person name="Goker M."/>
            <person name="Bristow J."/>
            <person name="Eisen J.A."/>
            <person name="Markowitz V."/>
            <person name="Hugenholtz P."/>
            <person name="Kyrpides N.C."/>
            <person name="Klenk H.P."/>
            <person name="Lucas S."/>
        </authorList>
    </citation>
    <scope>NUCLEOTIDE SEQUENCE [LARGE SCALE GENOMIC DNA]</scope>
    <source>
        <strain evidence="2">ATCC 43595 / DSM 2588 / LMG 13176 / NBRC 15968 / NCIMB 11800 / UQM 2034</strain>
    </source>
</reference>
<gene>
    <name evidence="1" type="ordered locus">Cpin_6013</name>
</gene>
<organism evidence="1 2">
    <name type="scientific">Chitinophaga pinensis (strain ATCC 43595 / DSM 2588 / LMG 13176 / NBRC 15968 / NCIMB 11800 / UQM 2034)</name>
    <dbReference type="NCBI Taxonomy" id="485918"/>
    <lineage>
        <taxon>Bacteria</taxon>
        <taxon>Pseudomonadati</taxon>
        <taxon>Bacteroidota</taxon>
        <taxon>Chitinophagia</taxon>
        <taxon>Chitinophagales</taxon>
        <taxon>Chitinophagaceae</taxon>
        <taxon>Chitinophaga</taxon>
    </lineage>
</organism>
<evidence type="ECO:0000313" key="2">
    <source>
        <dbReference type="Proteomes" id="UP000002215"/>
    </source>
</evidence>
<reference evidence="2" key="1">
    <citation type="submission" date="2009-08" db="EMBL/GenBank/DDBJ databases">
        <title>The complete genome of Chitinophaga pinensis DSM 2588.</title>
        <authorList>
            <consortium name="US DOE Joint Genome Institute (JGI-PGF)"/>
            <person name="Lucas S."/>
            <person name="Copeland A."/>
            <person name="Lapidus A."/>
            <person name="Glavina del Rio T."/>
            <person name="Dalin E."/>
            <person name="Tice H."/>
            <person name="Bruce D."/>
            <person name="Goodwin L."/>
            <person name="Pitluck S."/>
            <person name="Kyrpides N."/>
            <person name="Mavromatis K."/>
            <person name="Ivanova N."/>
            <person name="Mikhailova N."/>
            <person name="Sims D."/>
            <person name="Meinche L."/>
            <person name="Brettin T."/>
            <person name="Detter J.C."/>
            <person name="Han C."/>
            <person name="Larimer F."/>
            <person name="Land M."/>
            <person name="Hauser L."/>
            <person name="Markowitz V."/>
            <person name="Cheng J.-F."/>
            <person name="Hugenholtz P."/>
            <person name="Woyke T."/>
            <person name="Wu D."/>
            <person name="Spring S."/>
            <person name="Klenk H.-P."/>
            <person name="Eisen J.A."/>
        </authorList>
    </citation>
    <scope>NUCLEOTIDE SEQUENCE [LARGE SCALE GENOMIC DNA]</scope>
    <source>
        <strain evidence="2">ATCC 43595 / DSM 2588 / LMG 13176 / NBRC 15968 / NCIMB 11800 / UQM 2034</strain>
    </source>
</reference>